<evidence type="ECO:0000256" key="2">
    <source>
        <dbReference type="ARBA" id="ARBA00022737"/>
    </source>
</evidence>
<dbReference type="PROSITE" id="PS50068">
    <property type="entry name" value="LDLRA_2"/>
    <property type="match status" value="1"/>
</dbReference>
<evidence type="ECO:0000256" key="4">
    <source>
        <dbReference type="PROSITE-ProRule" id="PRU00124"/>
    </source>
</evidence>
<dbReference type="CDD" id="cd00112">
    <property type="entry name" value="LDLa"/>
    <property type="match status" value="1"/>
</dbReference>
<dbReference type="InterPro" id="IPR002172">
    <property type="entry name" value="LDrepeatLR_classA_rpt"/>
</dbReference>
<dbReference type="InterPro" id="IPR036383">
    <property type="entry name" value="TSP1_rpt_sf"/>
</dbReference>
<dbReference type="GO" id="GO:0071944">
    <property type="term" value="C:cell periphery"/>
    <property type="evidence" value="ECO:0007669"/>
    <property type="project" value="TreeGrafter"/>
</dbReference>
<proteinExistence type="predicted"/>
<keyword evidence="1" id="KW-0245">EGF-like domain</keyword>
<dbReference type="SUPFAM" id="SSF57424">
    <property type="entry name" value="LDL receptor-like module"/>
    <property type="match status" value="1"/>
</dbReference>
<evidence type="ECO:0000313" key="6">
    <source>
        <dbReference type="Proteomes" id="UP000828390"/>
    </source>
</evidence>
<comment type="caution">
    <text evidence="5">The sequence shown here is derived from an EMBL/GenBank/DDBJ whole genome shotgun (WGS) entry which is preliminary data.</text>
</comment>
<reference evidence="5" key="1">
    <citation type="journal article" date="2019" name="bioRxiv">
        <title>The Genome of the Zebra Mussel, Dreissena polymorpha: A Resource for Invasive Species Research.</title>
        <authorList>
            <person name="McCartney M.A."/>
            <person name="Auch B."/>
            <person name="Kono T."/>
            <person name="Mallez S."/>
            <person name="Zhang Y."/>
            <person name="Obille A."/>
            <person name="Becker A."/>
            <person name="Abrahante J.E."/>
            <person name="Garbe J."/>
            <person name="Badalamenti J.P."/>
            <person name="Herman A."/>
            <person name="Mangelson H."/>
            <person name="Liachko I."/>
            <person name="Sullivan S."/>
            <person name="Sone E.D."/>
            <person name="Koren S."/>
            <person name="Silverstein K.A.T."/>
            <person name="Beckman K.B."/>
            <person name="Gohl D.M."/>
        </authorList>
    </citation>
    <scope>NUCLEOTIDE SEQUENCE</scope>
    <source>
        <strain evidence="5">Duluth1</strain>
        <tissue evidence="5">Whole animal</tissue>
    </source>
</reference>
<reference evidence="5" key="2">
    <citation type="submission" date="2020-11" db="EMBL/GenBank/DDBJ databases">
        <authorList>
            <person name="McCartney M.A."/>
            <person name="Auch B."/>
            <person name="Kono T."/>
            <person name="Mallez S."/>
            <person name="Becker A."/>
            <person name="Gohl D.M."/>
            <person name="Silverstein K.A.T."/>
            <person name="Koren S."/>
            <person name="Bechman K.B."/>
            <person name="Herman A."/>
            <person name="Abrahante J.E."/>
            <person name="Garbe J."/>
        </authorList>
    </citation>
    <scope>NUCLEOTIDE SEQUENCE</scope>
    <source>
        <strain evidence="5">Duluth1</strain>
        <tissue evidence="5">Whole animal</tissue>
    </source>
</reference>
<evidence type="ECO:0000313" key="5">
    <source>
        <dbReference type="EMBL" id="KAH3831305.1"/>
    </source>
</evidence>
<keyword evidence="6" id="KW-1185">Reference proteome</keyword>
<comment type="caution">
    <text evidence="4">Lacks conserved residue(s) required for the propagation of feature annotation.</text>
</comment>
<dbReference type="SUPFAM" id="SSF82895">
    <property type="entry name" value="TSP-1 type 1 repeat"/>
    <property type="match status" value="1"/>
</dbReference>
<protein>
    <submittedName>
        <fullName evidence="5">Uncharacterized protein</fullName>
    </submittedName>
</protein>
<dbReference type="Gene3D" id="4.10.400.10">
    <property type="entry name" value="Low-density Lipoprotein Receptor"/>
    <property type="match status" value="1"/>
</dbReference>
<organism evidence="5 6">
    <name type="scientific">Dreissena polymorpha</name>
    <name type="common">Zebra mussel</name>
    <name type="synonym">Mytilus polymorpha</name>
    <dbReference type="NCBI Taxonomy" id="45954"/>
    <lineage>
        <taxon>Eukaryota</taxon>
        <taxon>Metazoa</taxon>
        <taxon>Spiralia</taxon>
        <taxon>Lophotrochozoa</taxon>
        <taxon>Mollusca</taxon>
        <taxon>Bivalvia</taxon>
        <taxon>Autobranchia</taxon>
        <taxon>Heteroconchia</taxon>
        <taxon>Euheterodonta</taxon>
        <taxon>Imparidentia</taxon>
        <taxon>Neoheterodontei</taxon>
        <taxon>Myida</taxon>
        <taxon>Dreissenoidea</taxon>
        <taxon>Dreissenidae</taxon>
        <taxon>Dreissena</taxon>
    </lineage>
</organism>
<dbReference type="InterPro" id="IPR000884">
    <property type="entry name" value="TSP1_rpt"/>
</dbReference>
<dbReference type="PANTHER" id="PTHR16311:SF3">
    <property type="entry name" value="THROMBOSPONDIN TYPE-1 DOMAIN-CONTAINING PROTEIN 1"/>
    <property type="match status" value="1"/>
</dbReference>
<sequence>MNCDLEKVNGQWGPWTNPNECSVTCGEGIAMRARTCNNPSPANGGAPCEGKALLKVKCENAKCPSAGFGSSYVNKCPKNYFTCASGKITCIEDSFVCDCTNDCDDSSDEQPKWAGCQSFCAGKSGAQGQMATSVTMLMTSLLVVCTRVLTGRTDFSFNSALPVLESLKRKRKTLYIQSVVEEARPQLCSLPEQIPDLTITGYRTSLCQSGEGPVLLYDINRVVLTQFHTDDNDQYTAIDYSDFVVAGVSVLSNTIPSHVDRKFSLVTWRGALFAEPIAVAVHKLVSYLHRLTYATGEPVLSVGSIPANASVEIRKAVTTECQLHDEVIPSEHPA</sequence>
<dbReference type="PANTHER" id="PTHR16311">
    <property type="entry name" value="THROMBOSPONDIN TYPE I DOMAIN-CONTAINING 1"/>
    <property type="match status" value="1"/>
</dbReference>
<dbReference type="EMBL" id="JAIWYP010000004">
    <property type="protein sequence ID" value="KAH3831305.1"/>
    <property type="molecule type" value="Genomic_DNA"/>
</dbReference>
<dbReference type="Proteomes" id="UP000828390">
    <property type="component" value="Unassembled WGS sequence"/>
</dbReference>
<dbReference type="AlphaFoldDB" id="A0A9D4K065"/>
<gene>
    <name evidence="5" type="ORF">DPMN_104568</name>
</gene>
<evidence type="ECO:0000256" key="3">
    <source>
        <dbReference type="ARBA" id="ARBA00023157"/>
    </source>
</evidence>
<dbReference type="SMART" id="SM00192">
    <property type="entry name" value="LDLa"/>
    <property type="match status" value="1"/>
</dbReference>
<dbReference type="SMART" id="SM00209">
    <property type="entry name" value="TSP1"/>
    <property type="match status" value="1"/>
</dbReference>
<dbReference type="InterPro" id="IPR038877">
    <property type="entry name" value="THSD1"/>
</dbReference>
<dbReference type="FunFam" id="2.20.100.10:FF:000007">
    <property type="entry name" value="Thrombospondin 1"/>
    <property type="match status" value="1"/>
</dbReference>
<dbReference type="Pfam" id="PF00090">
    <property type="entry name" value="TSP_1"/>
    <property type="match status" value="1"/>
</dbReference>
<accession>A0A9D4K065</accession>
<name>A0A9D4K065_DREPO</name>
<keyword evidence="2" id="KW-0677">Repeat</keyword>
<keyword evidence="3" id="KW-1015">Disulfide bond</keyword>
<evidence type="ECO:0000256" key="1">
    <source>
        <dbReference type="ARBA" id="ARBA00022536"/>
    </source>
</evidence>
<dbReference type="InterPro" id="IPR036055">
    <property type="entry name" value="LDL_receptor-like_sf"/>
</dbReference>
<dbReference type="PROSITE" id="PS50092">
    <property type="entry name" value="TSP1"/>
    <property type="match status" value="1"/>
</dbReference>
<dbReference type="Gene3D" id="2.20.100.10">
    <property type="entry name" value="Thrombospondin type-1 (TSP1) repeat"/>
    <property type="match status" value="1"/>
</dbReference>
<dbReference type="Pfam" id="PF00057">
    <property type="entry name" value="Ldl_recept_a"/>
    <property type="match status" value="1"/>
</dbReference>